<feature type="repeat" description="Solcar" evidence="9">
    <location>
        <begin position="115"/>
        <end position="213"/>
    </location>
</feature>
<evidence type="ECO:0000256" key="7">
    <source>
        <dbReference type="ARBA" id="ARBA00022989"/>
    </source>
</evidence>
<feature type="repeat" description="Solcar" evidence="9">
    <location>
        <begin position="3"/>
        <end position="87"/>
    </location>
</feature>
<dbReference type="InterPro" id="IPR023395">
    <property type="entry name" value="MCP_dom_sf"/>
</dbReference>
<keyword evidence="8 9" id="KW-0472">Membrane</keyword>
<dbReference type="GeneID" id="81397449"/>
<reference evidence="13" key="2">
    <citation type="journal article" date="2023" name="IMA Fungus">
        <title>Comparative genomic study of the Penicillium genus elucidates a diverse pangenome and 15 lateral gene transfer events.</title>
        <authorList>
            <person name="Petersen C."/>
            <person name="Sorensen T."/>
            <person name="Nielsen M.R."/>
            <person name="Sondergaard T.E."/>
            <person name="Sorensen J.L."/>
            <person name="Fitzpatrick D.A."/>
            <person name="Frisvad J.C."/>
            <person name="Nielsen K.L."/>
        </authorList>
    </citation>
    <scope>NUCLEOTIDE SEQUENCE</scope>
    <source>
        <strain evidence="13">IBT 34128</strain>
    </source>
</reference>
<keyword evidence="6" id="KW-0496">Mitochondrion</keyword>
<dbReference type="Gene3D" id="1.50.40.10">
    <property type="entry name" value="Mitochondrial carrier domain"/>
    <property type="match status" value="1"/>
</dbReference>
<feature type="compositionally biased region" description="Low complexity" evidence="11">
    <location>
        <begin position="307"/>
        <end position="316"/>
    </location>
</feature>
<dbReference type="Pfam" id="PF00153">
    <property type="entry name" value="Mito_carr"/>
    <property type="match status" value="3"/>
</dbReference>
<comment type="similarity">
    <text evidence="2 10">Belongs to the mitochondrial carrier (TC 2.A.29) family.</text>
</comment>
<evidence type="ECO:0000256" key="4">
    <source>
        <dbReference type="ARBA" id="ARBA00022692"/>
    </source>
</evidence>
<evidence type="ECO:0000256" key="8">
    <source>
        <dbReference type="ARBA" id="ARBA00023136"/>
    </source>
</evidence>
<keyword evidence="7 12" id="KW-1133">Transmembrane helix</keyword>
<evidence type="ECO:0000256" key="5">
    <source>
        <dbReference type="ARBA" id="ARBA00022737"/>
    </source>
</evidence>
<evidence type="ECO:0000256" key="12">
    <source>
        <dbReference type="SAM" id="Phobius"/>
    </source>
</evidence>
<evidence type="ECO:0000313" key="13">
    <source>
        <dbReference type="EMBL" id="KAJ5086448.1"/>
    </source>
</evidence>
<keyword evidence="5" id="KW-0677">Repeat</keyword>
<gene>
    <name evidence="13" type="ORF">NUU61_007755</name>
</gene>
<evidence type="ECO:0000256" key="2">
    <source>
        <dbReference type="ARBA" id="ARBA00006375"/>
    </source>
</evidence>
<keyword evidence="6" id="KW-0999">Mitochondrion inner membrane</keyword>
<feature type="transmembrane region" description="Helical" evidence="12">
    <location>
        <begin position="6"/>
        <end position="26"/>
    </location>
</feature>
<dbReference type="GO" id="GO:0016020">
    <property type="term" value="C:membrane"/>
    <property type="evidence" value="ECO:0007669"/>
    <property type="project" value="UniProtKB-SubCell"/>
</dbReference>
<feature type="repeat" description="Solcar" evidence="9">
    <location>
        <begin position="270"/>
        <end position="379"/>
    </location>
</feature>
<dbReference type="SUPFAM" id="SSF103506">
    <property type="entry name" value="Mitochondrial carrier"/>
    <property type="match status" value="1"/>
</dbReference>
<evidence type="ECO:0000313" key="14">
    <source>
        <dbReference type="Proteomes" id="UP001141434"/>
    </source>
</evidence>
<feature type="region of interest" description="Disordered" evidence="11">
    <location>
        <begin position="229"/>
        <end position="262"/>
    </location>
</feature>
<protein>
    <recommendedName>
        <fullName evidence="15">Mitochondrial thiamine pyrophosphate carrier 1</fullName>
    </recommendedName>
</protein>
<evidence type="ECO:0000256" key="9">
    <source>
        <dbReference type="PROSITE-ProRule" id="PRU00282"/>
    </source>
</evidence>
<comment type="subcellular location">
    <subcellularLocation>
        <location evidence="1">Membrane</location>
        <topology evidence="1">Multi-pass membrane protein</topology>
    </subcellularLocation>
</comment>
<dbReference type="EMBL" id="JAPMSZ010000010">
    <property type="protein sequence ID" value="KAJ5086448.1"/>
    <property type="molecule type" value="Genomic_DNA"/>
</dbReference>
<name>A0A9W9ER27_9EURO</name>
<evidence type="ECO:0008006" key="15">
    <source>
        <dbReference type="Google" id="ProtNLM"/>
    </source>
</evidence>
<accession>A0A9W9ER27</accession>
<evidence type="ECO:0000256" key="6">
    <source>
        <dbReference type="ARBA" id="ARBA00022792"/>
    </source>
</evidence>
<dbReference type="PANTHER" id="PTHR45667">
    <property type="entry name" value="S-ADENOSYLMETHIONINE MITOCHONDRIAL CARRIER PROTEIN"/>
    <property type="match status" value="1"/>
</dbReference>
<evidence type="ECO:0000256" key="10">
    <source>
        <dbReference type="RuleBase" id="RU000488"/>
    </source>
</evidence>
<keyword evidence="14" id="KW-1185">Reference proteome</keyword>
<keyword evidence="4 9" id="KW-0812">Transmembrane</keyword>
<organism evidence="13 14">
    <name type="scientific">Penicillium alfredii</name>
    <dbReference type="NCBI Taxonomy" id="1506179"/>
    <lineage>
        <taxon>Eukaryota</taxon>
        <taxon>Fungi</taxon>
        <taxon>Dikarya</taxon>
        <taxon>Ascomycota</taxon>
        <taxon>Pezizomycotina</taxon>
        <taxon>Eurotiomycetes</taxon>
        <taxon>Eurotiomycetidae</taxon>
        <taxon>Eurotiales</taxon>
        <taxon>Aspergillaceae</taxon>
        <taxon>Penicillium</taxon>
    </lineage>
</organism>
<evidence type="ECO:0000256" key="3">
    <source>
        <dbReference type="ARBA" id="ARBA00022448"/>
    </source>
</evidence>
<dbReference type="InterPro" id="IPR018108">
    <property type="entry name" value="MCP_transmembrane"/>
</dbReference>
<evidence type="ECO:0000256" key="1">
    <source>
        <dbReference type="ARBA" id="ARBA00004141"/>
    </source>
</evidence>
<feature type="compositionally biased region" description="Low complexity" evidence="11">
    <location>
        <begin position="229"/>
        <end position="256"/>
    </location>
</feature>
<sequence>MYNSHTDIWIAGAFAAVIVDFIVYPVDTLKTRIQSPDYEKVYKDARTGAVRRNVLFRGVYQGVWSVVFATIPSSGAFFTTYEAVKSTLHDSSNHSAYTTDGTPNGPRLPFTHSLPSPIIHAIASSTAEMVACLMLTPAEVLKQNAQMINGGSGNSRKSSDNHHGTGSRTAMRQVLARFRRHPSRLWSGYMALVGRNLPFTGLQFPIFECVRSHLIDWRWRCKAATATASTNPNLTSNSSSNGNSSSSDVDSNGNGSEIPFAPNNTDQLIERAGLTGLSASISGTLASIVTTPIDVIKTRVMLSASNNYSSSNSNENAKLGTNGSSHADKIHSKGTFAVGRDIFCNEGIRGLFKGGAIRAGWTAVSLSMYLSLYEGGRFYLENRRRERDGVDRPGVRSEDGEAVM</sequence>
<dbReference type="Proteomes" id="UP001141434">
    <property type="component" value="Unassembled WGS sequence"/>
</dbReference>
<dbReference type="OrthoDB" id="250329at2759"/>
<dbReference type="RefSeq" id="XP_056508573.1">
    <property type="nucleotide sequence ID" value="XM_056658280.1"/>
</dbReference>
<dbReference type="AlphaFoldDB" id="A0A9W9ER27"/>
<proteinExistence type="inferred from homology"/>
<dbReference type="PROSITE" id="PS50920">
    <property type="entry name" value="SOLCAR"/>
    <property type="match status" value="3"/>
</dbReference>
<evidence type="ECO:0000256" key="11">
    <source>
        <dbReference type="SAM" id="MobiDB-lite"/>
    </source>
</evidence>
<feature type="region of interest" description="Disordered" evidence="11">
    <location>
        <begin position="307"/>
        <end position="326"/>
    </location>
</feature>
<reference evidence="13" key="1">
    <citation type="submission" date="2022-11" db="EMBL/GenBank/DDBJ databases">
        <authorList>
            <person name="Petersen C."/>
        </authorList>
    </citation>
    <scope>NUCLEOTIDE SEQUENCE</scope>
    <source>
        <strain evidence="13">IBT 34128</strain>
    </source>
</reference>
<comment type="caution">
    <text evidence="13">The sequence shown here is derived from an EMBL/GenBank/DDBJ whole genome shotgun (WGS) entry which is preliminary data.</text>
</comment>
<feature type="region of interest" description="Disordered" evidence="11">
    <location>
        <begin position="148"/>
        <end position="169"/>
    </location>
</feature>
<keyword evidence="3 10" id="KW-0813">Transport</keyword>